<keyword evidence="2 5" id="KW-0812">Transmembrane</keyword>
<evidence type="ECO:0000256" key="1">
    <source>
        <dbReference type="ARBA" id="ARBA00004141"/>
    </source>
</evidence>
<evidence type="ECO:0000313" key="7">
    <source>
        <dbReference type="Proteomes" id="UP000507470"/>
    </source>
</evidence>
<evidence type="ECO:0000256" key="5">
    <source>
        <dbReference type="SAM" id="Phobius"/>
    </source>
</evidence>
<feature type="transmembrane region" description="Helical" evidence="5">
    <location>
        <begin position="123"/>
        <end position="150"/>
    </location>
</feature>
<protein>
    <submittedName>
        <fullName evidence="6">SLC22A4_5</fullName>
    </submittedName>
</protein>
<dbReference type="AlphaFoldDB" id="A0A6J7ZXP1"/>
<comment type="subcellular location">
    <subcellularLocation>
        <location evidence="1">Membrane</location>
        <topology evidence="1">Multi-pass membrane protein</topology>
    </subcellularLocation>
</comment>
<name>A0A6J7ZXP1_MYTCO</name>
<dbReference type="GO" id="GO:0016020">
    <property type="term" value="C:membrane"/>
    <property type="evidence" value="ECO:0007669"/>
    <property type="project" value="UniProtKB-SubCell"/>
</dbReference>
<dbReference type="Pfam" id="PF00083">
    <property type="entry name" value="Sugar_tr"/>
    <property type="match status" value="1"/>
</dbReference>
<dbReference type="InterPro" id="IPR005828">
    <property type="entry name" value="MFS_sugar_transport-like"/>
</dbReference>
<evidence type="ECO:0000256" key="3">
    <source>
        <dbReference type="ARBA" id="ARBA00022989"/>
    </source>
</evidence>
<evidence type="ECO:0000256" key="2">
    <source>
        <dbReference type="ARBA" id="ARBA00022692"/>
    </source>
</evidence>
<dbReference type="Gene3D" id="1.20.1250.20">
    <property type="entry name" value="MFS general substrate transporter like domains"/>
    <property type="match status" value="1"/>
</dbReference>
<dbReference type="InterPro" id="IPR036259">
    <property type="entry name" value="MFS_trans_sf"/>
</dbReference>
<sequence>MHSKSYFRCALPGWSNDTYEIQNEAHRLMVNLMIPNSTDETLKYSQCELIKNNVSAACNQWVYDKSIFKSTFTREQNLVCTDKLRTSHASMIFFGGVLAGAFGLGTLSDMIGRKKTLYLSSWLLLISTMAVAWAPSFWVLCIEIHCWFFLCGIIYDCICSRHGNSWAIQTCLGWCCNRIFLCHWTCSSSWDCLRHQRMDVY</sequence>
<dbReference type="GO" id="GO:0022857">
    <property type="term" value="F:transmembrane transporter activity"/>
    <property type="evidence" value="ECO:0007669"/>
    <property type="project" value="InterPro"/>
</dbReference>
<dbReference type="OrthoDB" id="3936150at2759"/>
<keyword evidence="4 5" id="KW-0472">Membrane</keyword>
<evidence type="ECO:0000313" key="6">
    <source>
        <dbReference type="EMBL" id="CAC5357793.1"/>
    </source>
</evidence>
<feature type="transmembrane region" description="Helical" evidence="5">
    <location>
        <begin position="91"/>
        <end position="111"/>
    </location>
</feature>
<keyword evidence="3 5" id="KW-1133">Transmembrane helix</keyword>
<evidence type="ECO:0000256" key="4">
    <source>
        <dbReference type="ARBA" id="ARBA00023136"/>
    </source>
</evidence>
<dbReference type="EMBL" id="CACVKT020000246">
    <property type="protein sequence ID" value="CAC5357793.1"/>
    <property type="molecule type" value="Genomic_DNA"/>
</dbReference>
<accession>A0A6J7ZXP1</accession>
<dbReference type="PANTHER" id="PTHR24064">
    <property type="entry name" value="SOLUTE CARRIER FAMILY 22 MEMBER"/>
    <property type="match status" value="1"/>
</dbReference>
<proteinExistence type="predicted"/>
<gene>
    <name evidence="6" type="ORF">MCOR_1306</name>
</gene>
<reference evidence="6 7" key="1">
    <citation type="submission" date="2020-06" db="EMBL/GenBank/DDBJ databases">
        <authorList>
            <person name="Li R."/>
            <person name="Bekaert M."/>
        </authorList>
    </citation>
    <scope>NUCLEOTIDE SEQUENCE [LARGE SCALE GENOMIC DNA]</scope>
    <source>
        <strain evidence="7">wild</strain>
    </source>
</reference>
<keyword evidence="7" id="KW-1185">Reference proteome</keyword>
<organism evidence="6 7">
    <name type="scientific">Mytilus coruscus</name>
    <name type="common">Sea mussel</name>
    <dbReference type="NCBI Taxonomy" id="42192"/>
    <lineage>
        <taxon>Eukaryota</taxon>
        <taxon>Metazoa</taxon>
        <taxon>Spiralia</taxon>
        <taxon>Lophotrochozoa</taxon>
        <taxon>Mollusca</taxon>
        <taxon>Bivalvia</taxon>
        <taxon>Autobranchia</taxon>
        <taxon>Pteriomorphia</taxon>
        <taxon>Mytilida</taxon>
        <taxon>Mytiloidea</taxon>
        <taxon>Mytilidae</taxon>
        <taxon>Mytilinae</taxon>
        <taxon>Mytilus</taxon>
    </lineage>
</organism>
<dbReference type="SUPFAM" id="SSF103473">
    <property type="entry name" value="MFS general substrate transporter"/>
    <property type="match status" value="1"/>
</dbReference>
<dbReference type="Proteomes" id="UP000507470">
    <property type="component" value="Unassembled WGS sequence"/>
</dbReference>